<dbReference type="InterPro" id="IPR037066">
    <property type="entry name" value="Plug_dom_sf"/>
</dbReference>
<reference evidence="2" key="1">
    <citation type="journal article" date="2014" name="Front. Microbiol.">
        <title>High frequency of phylogenetically diverse reductive dehalogenase-homologous genes in deep subseafloor sedimentary metagenomes.</title>
        <authorList>
            <person name="Kawai M."/>
            <person name="Futagami T."/>
            <person name="Toyoda A."/>
            <person name="Takaki Y."/>
            <person name="Nishi S."/>
            <person name="Hori S."/>
            <person name="Arai W."/>
            <person name="Tsubouchi T."/>
            <person name="Morono Y."/>
            <person name="Uchiyama I."/>
            <person name="Ito T."/>
            <person name="Fujiyama A."/>
            <person name="Inagaki F."/>
            <person name="Takami H."/>
        </authorList>
    </citation>
    <scope>NUCLEOTIDE SEQUENCE</scope>
    <source>
        <strain evidence="2">Expedition CK06-06</strain>
    </source>
</reference>
<dbReference type="InterPro" id="IPR023997">
    <property type="entry name" value="TonB-dep_OMP_SusC/RagA_CS"/>
</dbReference>
<proteinExistence type="predicted"/>
<accession>X1LYS2</accession>
<evidence type="ECO:0000259" key="1">
    <source>
        <dbReference type="Pfam" id="PF07715"/>
    </source>
</evidence>
<dbReference type="AlphaFoldDB" id="X1LYS2"/>
<dbReference type="NCBIfam" id="TIGR04057">
    <property type="entry name" value="SusC_RagA_signa"/>
    <property type="match status" value="1"/>
</dbReference>
<name>X1LYS2_9ZZZZ</name>
<organism evidence="2">
    <name type="scientific">marine sediment metagenome</name>
    <dbReference type="NCBI Taxonomy" id="412755"/>
    <lineage>
        <taxon>unclassified sequences</taxon>
        <taxon>metagenomes</taxon>
        <taxon>ecological metagenomes</taxon>
    </lineage>
</organism>
<dbReference type="SUPFAM" id="SSF56935">
    <property type="entry name" value="Porins"/>
    <property type="match status" value="1"/>
</dbReference>
<dbReference type="PROSITE" id="PS52016">
    <property type="entry name" value="TONB_DEPENDENT_REC_3"/>
    <property type="match status" value="1"/>
</dbReference>
<gene>
    <name evidence="2" type="ORF">S06H3_12401</name>
</gene>
<dbReference type="Gene3D" id="2.170.130.10">
    <property type="entry name" value="TonB-dependent receptor, plug domain"/>
    <property type="match status" value="1"/>
</dbReference>
<dbReference type="InterPro" id="IPR039426">
    <property type="entry name" value="TonB-dep_rcpt-like"/>
</dbReference>
<dbReference type="EMBL" id="BARV01006072">
    <property type="protein sequence ID" value="GAI07565.1"/>
    <property type="molecule type" value="Genomic_DNA"/>
</dbReference>
<dbReference type="Pfam" id="PF07715">
    <property type="entry name" value="Plug"/>
    <property type="match status" value="1"/>
</dbReference>
<evidence type="ECO:0000313" key="2">
    <source>
        <dbReference type="EMBL" id="GAI07565.1"/>
    </source>
</evidence>
<comment type="caution">
    <text evidence="2">The sequence shown here is derived from an EMBL/GenBank/DDBJ whole genome shotgun (WGS) entry which is preliminary data.</text>
</comment>
<protein>
    <recommendedName>
        <fullName evidence="1">TonB-dependent receptor plug domain-containing protein</fullName>
    </recommendedName>
</protein>
<feature type="domain" description="TonB-dependent receptor plug" evidence="1">
    <location>
        <begin position="1"/>
        <end position="41"/>
    </location>
</feature>
<feature type="non-terminal residue" evidence="2">
    <location>
        <position position="1"/>
    </location>
</feature>
<dbReference type="InterPro" id="IPR012910">
    <property type="entry name" value="Plug_dom"/>
</dbReference>
<sequence length="75" mass="7951">DGAPASQSDFQKIDPNDIESFSILKDAASASVYGARAGNGVILVTTKRGIISAPKITVQSDIQLQFFTQIPQLIS</sequence>